<reference evidence="1 2" key="1">
    <citation type="submission" date="2024-09" db="EMBL/GenBank/DDBJ databases">
        <title>Floridaenema gen nov. (Aerosakkonemataceae, Aerosakkonematales ord. nov., Cyanobacteria) from benthic tropical and subtropical fresh waters, with the description of four new species.</title>
        <authorList>
            <person name="Moretto J.A."/>
            <person name="Berthold D.E."/>
            <person name="Lefler F.W."/>
            <person name="Huang I.-S."/>
            <person name="Laughinghouse H. IV."/>
        </authorList>
    </citation>
    <scope>NUCLEOTIDE SEQUENCE [LARGE SCALE GENOMIC DNA]</scope>
    <source>
        <strain evidence="1 2">BLCC-F50</strain>
    </source>
</reference>
<protein>
    <submittedName>
        <fullName evidence="1">GTPase domain-containing protein</fullName>
    </submittedName>
</protein>
<evidence type="ECO:0000313" key="2">
    <source>
        <dbReference type="Proteomes" id="UP001576784"/>
    </source>
</evidence>
<accession>A0ABV4Y2L5</accession>
<keyword evidence="2" id="KW-1185">Reference proteome</keyword>
<dbReference type="EMBL" id="JBHFNR010000281">
    <property type="protein sequence ID" value="MFB2898230.1"/>
    <property type="molecule type" value="Genomic_DNA"/>
</dbReference>
<name>A0ABV4Y2L5_9CYAN</name>
<dbReference type="Gene3D" id="3.40.50.300">
    <property type="entry name" value="P-loop containing nucleotide triphosphate hydrolases"/>
    <property type="match status" value="1"/>
</dbReference>
<dbReference type="CDD" id="cd00882">
    <property type="entry name" value="Ras_like_GTPase"/>
    <property type="match status" value="1"/>
</dbReference>
<dbReference type="InterPro" id="IPR027417">
    <property type="entry name" value="P-loop_NTPase"/>
</dbReference>
<comment type="caution">
    <text evidence="1">The sequence shown here is derived from an EMBL/GenBank/DDBJ whole genome shotgun (WGS) entry which is preliminary data.</text>
</comment>
<dbReference type="SUPFAM" id="SSF52540">
    <property type="entry name" value="P-loop containing nucleoside triphosphate hydrolases"/>
    <property type="match status" value="1"/>
</dbReference>
<gene>
    <name evidence="1" type="ORF">ACE1CI_35380</name>
</gene>
<dbReference type="Proteomes" id="UP001576784">
    <property type="component" value="Unassembled WGS sequence"/>
</dbReference>
<evidence type="ECO:0000313" key="1">
    <source>
        <dbReference type="EMBL" id="MFB2898230.1"/>
    </source>
</evidence>
<sequence length="252" mass="28877">MEPFTIGLMLFSVVSSTLAIWATWEKIITTLKGKKIAVLGARGSGKTTFFILLNALNLTAVEIEQTVNRKKTKSSFIVLNIQEKTETIRFKDAVDLPGSEEYRDNGKWKEEFESANIVLYLVNAAALLRGIDKTDEINNKGNPDQIKFETKNRVKEDLKNLQKWINPLGEEKKGEEKKDEKKKKDIFIIGNHFDVIDENFYKNNKESKYHQEFSNNEAIKRNCQGMTIIIGSLKDKDSQKKLLEKVVQEMGK</sequence>
<dbReference type="RefSeq" id="WP_413267831.1">
    <property type="nucleotide sequence ID" value="NZ_JBHFNR010000281.1"/>
</dbReference>
<proteinExistence type="predicted"/>
<organism evidence="1 2">
    <name type="scientific">Floridaenema flaviceps BLCC-F50</name>
    <dbReference type="NCBI Taxonomy" id="3153642"/>
    <lineage>
        <taxon>Bacteria</taxon>
        <taxon>Bacillati</taxon>
        <taxon>Cyanobacteriota</taxon>
        <taxon>Cyanophyceae</taxon>
        <taxon>Oscillatoriophycideae</taxon>
        <taxon>Aerosakkonematales</taxon>
        <taxon>Aerosakkonemataceae</taxon>
        <taxon>Floridanema</taxon>
        <taxon>Floridanema flaviceps</taxon>
    </lineage>
</organism>